<protein>
    <submittedName>
        <fullName evidence="2">Uncharacterized protein</fullName>
    </submittedName>
</protein>
<reference evidence="2" key="1">
    <citation type="journal article" date="2020" name="Phytopathology">
        <title>Genome Sequence Resources of Colletotrichum truncatum, C. plurivorum, C. musicola, and C. sojae: Four Species Pathogenic to Soybean (Glycine max).</title>
        <authorList>
            <person name="Rogerio F."/>
            <person name="Boufleur T.R."/>
            <person name="Ciampi-Guillardi M."/>
            <person name="Sukno S.A."/>
            <person name="Thon M.R."/>
            <person name="Massola Junior N.S."/>
            <person name="Baroncelli R."/>
        </authorList>
    </citation>
    <scope>NUCLEOTIDE SEQUENCE</scope>
    <source>
        <strain evidence="2">LFN0074</strain>
    </source>
</reference>
<gene>
    <name evidence="2" type="ORF">CMUS01_07802</name>
</gene>
<evidence type="ECO:0000256" key="1">
    <source>
        <dbReference type="SAM" id="Phobius"/>
    </source>
</evidence>
<evidence type="ECO:0000313" key="2">
    <source>
        <dbReference type="EMBL" id="KAF6830305.1"/>
    </source>
</evidence>
<keyword evidence="3" id="KW-1185">Reference proteome</keyword>
<comment type="caution">
    <text evidence="2">The sequence shown here is derived from an EMBL/GenBank/DDBJ whole genome shotgun (WGS) entry which is preliminary data.</text>
</comment>
<keyword evidence="1" id="KW-1133">Transmembrane helix</keyword>
<feature type="transmembrane region" description="Helical" evidence="1">
    <location>
        <begin position="224"/>
        <end position="243"/>
    </location>
</feature>
<organism evidence="2 3">
    <name type="scientific">Colletotrichum musicola</name>
    <dbReference type="NCBI Taxonomy" id="2175873"/>
    <lineage>
        <taxon>Eukaryota</taxon>
        <taxon>Fungi</taxon>
        <taxon>Dikarya</taxon>
        <taxon>Ascomycota</taxon>
        <taxon>Pezizomycotina</taxon>
        <taxon>Sordariomycetes</taxon>
        <taxon>Hypocreomycetidae</taxon>
        <taxon>Glomerellales</taxon>
        <taxon>Glomerellaceae</taxon>
        <taxon>Colletotrichum</taxon>
        <taxon>Colletotrichum orchidearum species complex</taxon>
    </lineage>
</organism>
<accession>A0A8H6KFB3</accession>
<keyword evidence="1" id="KW-0812">Transmembrane</keyword>
<dbReference type="AlphaFoldDB" id="A0A8H6KFB3"/>
<dbReference type="Proteomes" id="UP000639643">
    <property type="component" value="Unassembled WGS sequence"/>
</dbReference>
<evidence type="ECO:0000313" key="3">
    <source>
        <dbReference type="Proteomes" id="UP000639643"/>
    </source>
</evidence>
<proteinExistence type="predicted"/>
<name>A0A8H6KFB3_9PEZI</name>
<keyword evidence="1" id="KW-0472">Membrane</keyword>
<sequence>MGIKLHSVSVTNFITVETGSTCAVLFGTTTAIDTEVISRLKYAHDATTHPLLLPGIFAELEKTRQLKVLVEKSQIDLEVTISNLGSRTGGRAAAAAAAAFNSDTMELWVDATVLRDGLTGWKTQLEEMALHAEELLARESETSRRRQSGFCADGRAQEQIMKRRRVSLRIRDRLRRIIHEYDGSIRECSMRVDGVAMATQLCHATTNMDIALDAKRDGKRMRSISIISVVFLPSMLVAVSPYAEHVKCRW</sequence>
<dbReference type="EMBL" id="WIGM01000288">
    <property type="protein sequence ID" value="KAF6830305.1"/>
    <property type="molecule type" value="Genomic_DNA"/>
</dbReference>
<dbReference type="OrthoDB" id="3561681at2759"/>